<organism evidence="5 6">
    <name type="scientific">Polypedilum vanderplanki</name>
    <name type="common">Sleeping chironomid midge</name>
    <dbReference type="NCBI Taxonomy" id="319348"/>
    <lineage>
        <taxon>Eukaryota</taxon>
        <taxon>Metazoa</taxon>
        <taxon>Ecdysozoa</taxon>
        <taxon>Arthropoda</taxon>
        <taxon>Hexapoda</taxon>
        <taxon>Insecta</taxon>
        <taxon>Pterygota</taxon>
        <taxon>Neoptera</taxon>
        <taxon>Endopterygota</taxon>
        <taxon>Diptera</taxon>
        <taxon>Nematocera</taxon>
        <taxon>Chironomoidea</taxon>
        <taxon>Chironomidae</taxon>
        <taxon>Chironominae</taxon>
        <taxon>Polypedilum</taxon>
        <taxon>Polypedilum</taxon>
    </lineage>
</organism>
<accession>A0A9J6BGR8</accession>
<keyword evidence="6" id="KW-1185">Reference proteome</keyword>
<sequence>MISIIFFIFTLLSSSDSFTPTKDIHLSCKKIFEYIYTVECQLPIDLQNSDIVRITSKNITTNLPLKIAASNMPEHFPQGVGQNFPEIEELRIWWSELKFIDRESFTKLKILKILDLIGNSIENIPTDTFYDLENVEEINLYKNHIKTLDADLLIKNTKLKKFSAGQNEIEEIPKGFFRNNLEINWVDLIKNKIKKIDIDFTEFVNLKTIGLSGNDGECNFNYGIKAKYNQTIDEFQEKINLFCGN</sequence>
<dbReference type="SMART" id="SM00369">
    <property type="entry name" value="LRR_TYP"/>
    <property type="match status" value="3"/>
</dbReference>
<proteinExistence type="predicted"/>
<evidence type="ECO:0000313" key="6">
    <source>
        <dbReference type="Proteomes" id="UP001107558"/>
    </source>
</evidence>
<feature type="signal peptide" evidence="4">
    <location>
        <begin position="1"/>
        <end position="17"/>
    </location>
</feature>
<gene>
    <name evidence="5" type="ORF">PVAND_016594</name>
</gene>
<dbReference type="SUPFAM" id="SSF52058">
    <property type="entry name" value="L domain-like"/>
    <property type="match status" value="1"/>
</dbReference>
<evidence type="ECO:0000256" key="2">
    <source>
        <dbReference type="ARBA" id="ARBA00022729"/>
    </source>
</evidence>
<dbReference type="InterPro" id="IPR003591">
    <property type="entry name" value="Leu-rich_rpt_typical-subtyp"/>
</dbReference>
<dbReference type="PANTHER" id="PTHR24373:SF275">
    <property type="entry name" value="TIR DOMAIN-CONTAINING PROTEIN"/>
    <property type="match status" value="1"/>
</dbReference>
<dbReference type="Gene3D" id="3.80.10.10">
    <property type="entry name" value="Ribonuclease Inhibitor"/>
    <property type="match status" value="1"/>
</dbReference>
<dbReference type="OrthoDB" id="27267at2759"/>
<dbReference type="AlphaFoldDB" id="A0A9J6BGR8"/>
<dbReference type="EMBL" id="JADBJN010000004">
    <property type="protein sequence ID" value="KAG5668662.1"/>
    <property type="molecule type" value="Genomic_DNA"/>
</dbReference>
<dbReference type="PANTHER" id="PTHR24373">
    <property type="entry name" value="SLIT RELATED LEUCINE-RICH REPEAT NEURONAL PROTEIN"/>
    <property type="match status" value="1"/>
</dbReference>
<dbReference type="Proteomes" id="UP001107558">
    <property type="component" value="Chromosome 4"/>
</dbReference>
<dbReference type="InterPro" id="IPR050328">
    <property type="entry name" value="Dev_Immune_Receptor"/>
</dbReference>
<evidence type="ECO:0000256" key="1">
    <source>
        <dbReference type="ARBA" id="ARBA00022614"/>
    </source>
</evidence>
<keyword evidence="3" id="KW-0677">Repeat</keyword>
<dbReference type="InterPro" id="IPR032675">
    <property type="entry name" value="LRR_dom_sf"/>
</dbReference>
<comment type="caution">
    <text evidence="5">The sequence shown here is derived from an EMBL/GenBank/DDBJ whole genome shotgun (WGS) entry which is preliminary data.</text>
</comment>
<evidence type="ECO:0008006" key="7">
    <source>
        <dbReference type="Google" id="ProtNLM"/>
    </source>
</evidence>
<keyword evidence="1" id="KW-0433">Leucine-rich repeat</keyword>
<feature type="chain" id="PRO_5039934797" description="Leucine rich repeat protein" evidence="4">
    <location>
        <begin position="18"/>
        <end position="245"/>
    </location>
</feature>
<evidence type="ECO:0000256" key="3">
    <source>
        <dbReference type="ARBA" id="ARBA00022737"/>
    </source>
</evidence>
<name>A0A9J6BGR8_POLVA</name>
<evidence type="ECO:0000256" key="4">
    <source>
        <dbReference type="SAM" id="SignalP"/>
    </source>
</evidence>
<evidence type="ECO:0000313" key="5">
    <source>
        <dbReference type="EMBL" id="KAG5668662.1"/>
    </source>
</evidence>
<dbReference type="Pfam" id="PF13855">
    <property type="entry name" value="LRR_8"/>
    <property type="match status" value="1"/>
</dbReference>
<reference evidence="5" key="1">
    <citation type="submission" date="2021-03" db="EMBL/GenBank/DDBJ databases">
        <title>Chromosome level genome of the anhydrobiotic midge Polypedilum vanderplanki.</title>
        <authorList>
            <person name="Yoshida Y."/>
            <person name="Kikawada T."/>
            <person name="Gusev O."/>
        </authorList>
    </citation>
    <scope>NUCLEOTIDE SEQUENCE</scope>
    <source>
        <strain evidence="5">NIAS01</strain>
        <tissue evidence="5">Whole body or cell culture</tissue>
    </source>
</reference>
<keyword evidence="2 4" id="KW-0732">Signal</keyword>
<dbReference type="InterPro" id="IPR001611">
    <property type="entry name" value="Leu-rich_rpt"/>
</dbReference>
<protein>
    <recommendedName>
        <fullName evidence="7">Leucine rich repeat protein</fullName>
    </recommendedName>
</protein>